<name>I7ILM6_9BURK</name>
<reference evidence="1" key="1">
    <citation type="journal article" date="2012" name="Vet. Microbiol.">
        <title>Comparative genomic analyses of the Taylorellae.</title>
        <authorList>
            <person name="Hauser H."/>
            <person name="Richter D.C."/>
            <person name="van Tonder A."/>
            <person name="Clark L."/>
            <person name="Preston A."/>
        </authorList>
    </citation>
    <scope>NUCLEOTIDE SEQUENCE</scope>
    <source>
        <strain evidence="1">14/45</strain>
    </source>
</reference>
<protein>
    <submittedName>
        <fullName evidence="1">Uncharacterized protein</fullName>
    </submittedName>
</protein>
<proteinExistence type="predicted"/>
<gene>
    <name evidence="1" type="ORF">KUM_1452</name>
</gene>
<sequence>MYAHGFRFYFTPLPGFFSPFPHGTGSLSVDHEYLALEDGPPIFEQDYTCPALLVATPSTITIVSSTGLSPSTVLLPSKFDYYNYYLVAAHPISFATTFRISVDFFSSSYLDVSVHSVRLLTLCIQIRIPPKKRWVSPFGYLRINAHLPTPRSFSQAITSFFACDRQGIHHVHLVT</sequence>
<dbReference type="AlphaFoldDB" id="I7ILM6"/>
<dbReference type="EMBL" id="HE681424">
    <property type="protein sequence ID" value="CCG20230.1"/>
    <property type="molecule type" value="Genomic_DNA"/>
</dbReference>
<accession>I7ILM6</accession>
<evidence type="ECO:0000313" key="1">
    <source>
        <dbReference type="EMBL" id="CCG20230.1"/>
    </source>
</evidence>
<organism evidence="1">
    <name type="scientific">Taylorella asinigenitalis 14/45</name>
    <dbReference type="NCBI Taxonomy" id="1091495"/>
    <lineage>
        <taxon>Bacteria</taxon>
        <taxon>Pseudomonadati</taxon>
        <taxon>Pseudomonadota</taxon>
        <taxon>Betaproteobacteria</taxon>
        <taxon>Burkholderiales</taxon>
        <taxon>Alcaligenaceae</taxon>
        <taxon>Taylorella</taxon>
    </lineage>
</organism>
<dbReference type="KEGG" id="tat:KUM_1452"/>
<dbReference type="BioCyc" id="TASI1091495:G13GE-1444-MONOMER"/>
<dbReference type="HOGENOM" id="CLU_1531803_0_0_4"/>